<proteinExistence type="predicted"/>
<dbReference type="OrthoDB" id="5327700at2759"/>
<feature type="region of interest" description="Disordered" evidence="1">
    <location>
        <begin position="1"/>
        <end position="22"/>
    </location>
</feature>
<feature type="region of interest" description="Disordered" evidence="1">
    <location>
        <begin position="57"/>
        <end position="94"/>
    </location>
</feature>
<evidence type="ECO:0000313" key="3">
    <source>
        <dbReference type="EMBL" id="RJE21603.1"/>
    </source>
</evidence>
<dbReference type="Proteomes" id="UP000266188">
    <property type="component" value="Unassembled WGS sequence"/>
</dbReference>
<dbReference type="EMBL" id="MVGC01000217">
    <property type="protein sequence ID" value="RJE21603.1"/>
    <property type="molecule type" value="Genomic_DNA"/>
</dbReference>
<evidence type="ECO:0000256" key="1">
    <source>
        <dbReference type="SAM" id="MobiDB-lite"/>
    </source>
</evidence>
<evidence type="ECO:0000256" key="2">
    <source>
        <dbReference type="SAM" id="Phobius"/>
    </source>
</evidence>
<feature type="region of interest" description="Disordered" evidence="1">
    <location>
        <begin position="161"/>
        <end position="201"/>
    </location>
</feature>
<keyword evidence="4" id="KW-1185">Reference proteome</keyword>
<feature type="compositionally biased region" description="Pro residues" evidence="1">
    <location>
        <begin position="79"/>
        <end position="91"/>
    </location>
</feature>
<accession>A0A3A2ZH53</accession>
<feature type="transmembrane region" description="Helical" evidence="2">
    <location>
        <begin position="32"/>
        <end position="52"/>
    </location>
</feature>
<name>A0A3A2ZH53_9EURO</name>
<comment type="caution">
    <text evidence="3">The sequence shown here is derived from an EMBL/GenBank/DDBJ whole genome shotgun (WGS) entry which is preliminary data.</text>
</comment>
<keyword evidence="2" id="KW-0812">Transmembrane</keyword>
<evidence type="ECO:0008006" key="5">
    <source>
        <dbReference type="Google" id="ProtNLM"/>
    </source>
</evidence>
<feature type="region of interest" description="Disordered" evidence="1">
    <location>
        <begin position="253"/>
        <end position="288"/>
    </location>
</feature>
<organism evidence="3 4">
    <name type="scientific">Aspergillus sclerotialis</name>
    <dbReference type="NCBI Taxonomy" id="2070753"/>
    <lineage>
        <taxon>Eukaryota</taxon>
        <taxon>Fungi</taxon>
        <taxon>Dikarya</taxon>
        <taxon>Ascomycota</taxon>
        <taxon>Pezizomycotina</taxon>
        <taxon>Eurotiomycetes</taxon>
        <taxon>Eurotiomycetidae</taxon>
        <taxon>Eurotiales</taxon>
        <taxon>Aspergillaceae</taxon>
        <taxon>Aspergillus</taxon>
        <taxon>Aspergillus subgen. Polypaecilum</taxon>
    </lineage>
</organism>
<reference evidence="4" key="1">
    <citation type="submission" date="2017-02" db="EMBL/GenBank/DDBJ databases">
        <authorList>
            <person name="Tafer H."/>
            <person name="Lopandic K."/>
        </authorList>
    </citation>
    <scope>NUCLEOTIDE SEQUENCE [LARGE SCALE GENOMIC DNA]</scope>
    <source>
        <strain evidence="4">CBS 366.77</strain>
    </source>
</reference>
<feature type="compositionally biased region" description="Basic and acidic residues" evidence="1">
    <location>
        <begin position="161"/>
        <end position="179"/>
    </location>
</feature>
<gene>
    <name evidence="3" type="ORF">PHISCL_06063</name>
</gene>
<dbReference type="AlphaFoldDB" id="A0A3A2ZH53"/>
<feature type="compositionally biased region" description="Low complexity" evidence="1">
    <location>
        <begin position="260"/>
        <end position="273"/>
    </location>
</feature>
<keyword evidence="2" id="KW-1133">Transmembrane helix</keyword>
<sequence length="433" mass="46486">MSFPPSQDPRRRRIPAAGAGFSPTGRRTAMGYWIPLALTVGVATLGIAAWIWSERNDDDEDDYRPRDDGYGGDGFRGPGPGPGPGDVPPVGPGMEYGMTIGTDMRGEDEASVMARMQGALRRTPSPQQIFEGASRRVAAGVAAAGAFMGGGLTSIREEDRGDFEDHSRWSEEVQSRATERAASMSGALPTRGPVTTQPPFDKKKKTVAIVISSESRAESDDFASEHASVLSHLPENVDPDTARIFVLVYAPGMKPSTEGSPSRPTTSITSSYSNIAPEEAQASGELPTGEMSAVEPRAMDEGEGPSSFYNTLYTQAQTLVEKESMIMPFSTATGYVHLVRHLSPDIVYVQESLTGSEGDAVHHISGWVRQVVVVVGDDGGRGGLIDSDDESALAEKGEKWWQKEGTTGIGKRIDVVDVLRTGDDWRRRVSGHD</sequence>
<keyword evidence="2" id="KW-0472">Membrane</keyword>
<protein>
    <recommendedName>
        <fullName evidence="5">Peroxin Pex22-like protein</fullName>
    </recommendedName>
</protein>
<evidence type="ECO:0000313" key="4">
    <source>
        <dbReference type="Proteomes" id="UP000266188"/>
    </source>
</evidence>